<dbReference type="EMBL" id="AB854109">
    <property type="protein sequence ID" value="BAN92343.1"/>
    <property type="molecule type" value="Genomic_DNA"/>
</dbReference>
<evidence type="ECO:0000313" key="1">
    <source>
        <dbReference type="EMBL" id="BAN92343.1"/>
    </source>
</evidence>
<organism evidence="1 2">
    <name type="scientific">Ralstonia phage RSB3</name>
    <dbReference type="NCBI Taxonomy" id="1402875"/>
    <lineage>
        <taxon>Viruses</taxon>
        <taxon>Duplodnaviria</taxon>
        <taxon>Heunggongvirae</taxon>
        <taxon>Uroviricota</taxon>
        <taxon>Caudoviricetes</taxon>
        <taxon>Autographivirales</taxon>
        <taxon>Autoscriptoviridae</taxon>
        <taxon>Jiaoyazivirus</taxon>
        <taxon>Jiaoyazivirus RSB3</taxon>
    </lineage>
</organism>
<name>U3TK84_9CAUD</name>
<dbReference type="GeneID" id="17699659"/>
<dbReference type="OrthoDB" id="26994at10239"/>
<dbReference type="Proteomes" id="UP000016888">
    <property type="component" value="Segment"/>
</dbReference>
<keyword evidence="2" id="KW-1185">Reference proteome</keyword>
<dbReference type="KEGG" id="vg:17699659"/>
<protein>
    <submittedName>
        <fullName evidence="1">Uncharacterized protein</fullName>
    </submittedName>
</protein>
<reference evidence="1 2" key="1">
    <citation type="submission" date="2013-09" db="EMBL/GenBank/DDBJ databases">
        <title>Genomic characterization of Ralstonia solanacearum phage phiRSB3.</title>
        <authorList>
            <person name="Kawasaki T."/>
            <person name="Matsunami M."/>
            <person name="Fujie M."/>
            <person name="Yamada T."/>
        </authorList>
    </citation>
    <scope>NUCLEOTIDE SEQUENCE [LARGE SCALE GENOMIC DNA]</scope>
</reference>
<sequence length="141" mass="15956">MKVTRSEDWTPEMLVAACDAIAAHNRRNEGHPISSPRAAAIVCDRIMSGFLRAAYIDGYLVVYDVGPTWSTEDDLFYELLLIHVNPAEGNFADYVDGLRELAKHHRCYGIVTGNGVLRPGLRRRYERAGFSLFNESYYLEV</sequence>
<evidence type="ECO:0000313" key="2">
    <source>
        <dbReference type="Proteomes" id="UP000016888"/>
    </source>
</evidence>
<accession>U3TK84</accession>
<dbReference type="RefSeq" id="YP_008853920.1">
    <property type="nucleotide sequence ID" value="NC_022917.1"/>
</dbReference>
<proteinExistence type="predicted"/>